<comment type="caution">
    <text evidence="2">The sequence shown here is derived from an EMBL/GenBank/DDBJ whole genome shotgun (WGS) entry which is preliminary data.</text>
</comment>
<keyword evidence="1" id="KW-1133">Transmembrane helix</keyword>
<dbReference type="RefSeq" id="WP_226937593.1">
    <property type="nucleotide sequence ID" value="NZ_JACDXX010000031.1"/>
</dbReference>
<gene>
    <name evidence="2" type="ORF">H0485_19530</name>
</gene>
<evidence type="ECO:0000313" key="3">
    <source>
        <dbReference type="Proteomes" id="UP001198571"/>
    </source>
</evidence>
<keyword evidence="3" id="KW-1185">Reference proteome</keyword>
<evidence type="ECO:0000313" key="2">
    <source>
        <dbReference type="EMBL" id="MCB5412171.1"/>
    </source>
</evidence>
<dbReference type="Proteomes" id="UP001198571">
    <property type="component" value="Unassembled WGS sequence"/>
</dbReference>
<dbReference type="EMBL" id="JACDXX010000031">
    <property type="protein sequence ID" value="MCB5412171.1"/>
    <property type="molecule type" value="Genomic_DNA"/>
</dbReference>
<feature type="transmembrane region" description="Helical" evidence="1">
    <location>
        <begin position="7"/>
        <end position="24"/>
    </location>
</feature>
<name>A0ABS8CRZ9_9RHOB</name>
<evidence type="ECO:0000256" key="1">
    <source>
        <dbReference type="SAM" id="Phobius"/>
    </source>
</evidence>
<protein>
    <submittedName>
        <fullName evidence="2">Uncharacterized protein</fullName>
    </submittedName>
</protein>
<accession>A0ABS8CRZ9</accession>
<feature type="transmembrane region" description="Helical" evidence="1">
    <location>
        <begin position="30"/>
        <end position="49"/>
    </location>
</feature>
<keyword evidence="1" id="KW-0472">Membrane</keyword>
<sequence>MAGFAFGLYAGIVGTLFLALWMAGADLVEAVTPAATLGAAIAAACSAWISSKAARHSEAVSLESERSNLLQQITTASLAAERKSQRAGRLYQKTVPFAYHLFPGNALEEHISYYQGLENDVDAYRFLSVKMADTRNDVLSAHDAHTMGLARREFTSKIASILTVDSLHENRRRNAVQHQVIPKMNVEEDLDPLKVII</sequence>
<keyword evidence="1" id="KW-0812">Transmembrane</keyword>
<reference evidence="2 3" key="1">
    <citation type="submission" date="2020-07" db="EMBL/GenBank/DDBJ databases">
        <title>Pseudogemmobacter sp. nov., isolated from poultry manure in Taiwan.</title>
        <authorList>
            <person name="Lin S.-Y."/>
            <person name="Tang Y.-S."/>
            <person name="Young C.-C."/>
        </authorList>
    </citation>
    <scope>NUCLEOTIDE SEQUENCE [LARGE SCALE GENOMIC DNA]</scope>
    <source>
        <strain evidence="2 3">CC-YST710</strain>
    </source>
</reference>
<proteinExistence type="predicted"/>
<organism evidence="2 3">
    <name type="scientific">Pseudogemmobacter faecipullorum</name>
    <dbReference type="NCBI Taxonomy" id="2755041"/>
    <lineage>
        <taxon>Bacteria</taxon>
        <taxon>Pseudomonadati</taxon>
        <taxon>Pseudomonadota</taxon>
        <taxon>Alphaproteobacteria</taxon>
        <taxon>Rhodobacterales</taxon>
        <taxon>Paracoccaceae</taxon>
        <taxon>Pseudogemmobacter</taxon>
    </lineage>
</organism>